<dbReference type="Pfam" id="PF07883">
    <property type="entry name" value="Cupin_2"/>
    <property type="match status" value="1"/>
</dbReference>
<dbReference type="CDD" id="cd02238">
    <property type="entry name" value="cupin_KdgF"/>
    <property type="match status" value="1"/>
</dbReference>
<evidence type="ECO:0000313" key="2">
    <source>
        <dbReference type="EMBL" id="MDQ0475082.1"/>
    </source>
</evidence>
<dbReference type="InterPro" id="IPR052535">
    <property type="entry name" value="Bacilysin_H2HPP_isomerase"/>
</dbReference>
<sequence length="148" mass="15851">MQDSVFTWEALEPRTVIPGFHGRFAHSGSMTFVLWRIEAGAVLPEHAHPHEQVVHQFEGELEVTVEGATTVLRAGMVAVVPPGARHSGRALTDCRTMDAFCPRREDYMRADVPGILQKAMDGRGSGAAAGLARPVAAVPPVSSAISEP</sequence>
<dbReference type="PANTHER" id="PTHR40112">
    <property type="entry name" value="H2HPP ISOMERASE"/>
    <property type="match status" value="1"/>
</dbReference>
<evidence type="ECO:0000259" key="1">
    <source>
        <dbReference type="Pfam" id="PF07883"/>
    </source>
</evidence>
<comment type="caution">
    <text evidence="2">The sequence shown here is derived from an EMBL/GenBank/DDBJ whole genome shotgun (WGS) entry which is preliminary data.</text>
</comment>
<dbReference type="InterPro" id="IPR014710">
    <property type="entry name" value="RmlC-like_jellyroll"/>
</dbReference>
<dbReference type="InterPro" id="IPR011051">
    <property type="entry name" value="RmlC_Cupin_sf"/>
</dbReference>
<dbReference type="EMBL" id="JAUSVX010000029">
    <property type="protein sequence ID" value="MDQ0475082.1"/>
    <property type="molecule type" value="Genomic_DNA"/>
</dbReference>
<dbReference type="InterPro" id="IPR013096">
    <property type="entry name" value="Cupin_2"/>
</dbReference>
<protein>
    <submittedName>
        <fullName evidence="2">Quercetin dioxygenase-like cupin family protein</fullName>
    </submittedName>
</protein>
<evidence type="ECO:0000313" key="3">
    <source>
        <dbReference type="Proteomes" id="UP001242480"/>
    </source>
</evidence>
<name>A0ABU0JPK6_9HYPH</name>
<gene>
    <name evidence="2" type="ORF">QO011_008124</name>
</gene>
<dbReference type="Gene3D" id="2.60.120.10">
    <property type="entry name" value="Jelly Rolls"/>
    <property type="match status" value="1"/>
</dbReference>
<dbReference type="RefSeq" id="WP_307285783.1">
    <property type="nucleotide sequence ID" value="NZ_JAUSVX010000029.1"/>
</dbReference>
<keyword evidence="3" id="KW-1185">Reference proteome</keyword>
<reference evidence="2 3" key="1">
    <citation type="submission" date="2023-07" db="EMBL/GenBank/DDBJ databases">
        <title>Genomic Encyclopedia of Type Strains, Phase IV (KMG-IV): sequencing the most valuable type-strain genomes for metagenomic binning, comparative biology and taxonomic classification.</title>
        <authorList>
            <person name="Goeker M."/>
        </authorList>
    </citation>
    <scope>NUCLEOTIDE SEQUENCE [LARGE SCALE GENOMIC DNA]</scope>
    <source>
        <strain evidence="2 3">DSM 19619</strain>
    </source>
</reference>
<dbReference type="PANTHER" id="PTHR40112:SF1">
    <property type="entry name" value="H2HPP ISOMERASE"/>
    <property type="match status" value="1"/>
</dbReference>
<dbReference type="SUPFAM" id="SSF51182">
    <property type="entry name" value="RmlC-like cupins"/>
    <property type="match status" value="1"/>
</dbReference>
<dbReference type="Proteomes" id="UP001242480">
    <property type="component" value="Unassembled WGS sequence"/>
</dbReference>
<feature type="domain" description="Cupin type-2" evidence="1">
    <location>
        <begin position="34"/>
        <end position="95"/>
    </location>
</feature>
<accession>A0ABU0JPK6</accession>
<proteinExistence type="predicted"/>
<organism evidence="2 3">
    <name type="scientific">Labrys wisconsinensis</name>
    <dbReference type="NCBI Taxonomy" id="425677"/>
    <lineage>
        <taxon>Bacteria</taxon>
        <taxon>Pseudomonadati</taxon>
        <taxon>Pseudomonadota</taxon>
        <taxon>Alphaproteobacteria</taxon>
        <taxon>Hyphomicrobiales</taxon>
        <taxon>Xanthobacteraceae</taxon>
        <taxon>Labrys</taxon>
    </lineage>
</organism>